<gene>
    <name evidence="2" type="ORF">N0V93_007023</name>
</gene>
<keyword evidence="3" id="KW-1185">Reference proteome</keyword>
<dbReference type="GO" id="GO:0008195">
    <property type="term" value="F:phosphatidate phosphatase activity"/>
    <property type="evidence" value="ECO:0007669"/>
    <property type="project" value="InterPro"/>
</dbReference>
<dbReference type="Proteomes" id="UP001140453">
    <property type="component" value="Unassembled WGS sequence"/>
</dbReference>
<dbReference type="OrthoDB" id="414243at2759"/>
<dbReference type="PANTHER" id="PTHR28208:SF1">
    <property type="entry name" value="FILAMENT ORGANIZATION PROTEIN APP1-LIKE, PUTATIVE (AFU_ORTHOLOGUE AFUA_1G06650)-RELATED"/>
    <property type="match status" value="1"/>
</dbReference>
<protein>
    <recommendedName>
        <fullName evidence="1">Phosphatidate phosphatase APP1 catalytic domain-containing protein</fullName>
    </recommendedName>
</protein>
<comment type="caution">
    <text evidence="2">The sequence shown here is derived from an EMBL/GenBank/DDBJ whole genome shotgun (WGS) entry which is preliminary data.</text>
</comment>
<dbReference type="EMBL" id="JAPEVB010000004">
    <property type="protein sequence ID" value="KAJ4389553.1"/>
    <property type="molecule type" value="Genomic_DNA"/>
</dbReference>
<dbReference type="PANTHER" id="PTHR28208">
    <property type="entry name" value="PHOSPHATIDATE PHOSPHATASE APP1"/>
    <property type="match status" value="1"/>
</dbReference>
<dbReference type="GO" id="GO:0030479">
    <property type="term" value="C:actin cortical patch"/>
    <property type="evidence" value="ECO:0007669"/>
    <property type="project" value="TreeGrafter"/>
</dbReference>
<dbReference type="InterPro" id="IPR019236">
    <property type="entry name" value="APP1_cat"/>
</dbReference>
<evidence type="ECO:0000313" key="3">
    <source>
        <dbReference type="Proteomes" id="UP001140453"/>
    </source>
</evidence>
<reference evidence="2" key="1">
    <citation type="submission" date="2022-10" db="EMBL/GenBank/DDBJ databases">
        <title>Tapping the CABI collections for fungal endophytes: first genome assemblies for Collariella, Neodidymelliopsis, Ascochyta clinopodiicola, Didymella pomorum, Didymosphaeria variabile, Neocosmospora piperis and Neocucurbitaria cava.</title>
        <authorList>
            <person name="Hill R."/>
        </authorList>
    </citation>
    <scope>NUCLEOTIDE SEQUENCE</scope>
    <source>
        <strain evidence="2">IMI 355082</strain>
    </source>
</reference>
<accession>A0A9W9CUZ9</accession>
<sequence length="391" mass="44003">MTSKKRTLTTSESDLSHEIERDVQSCTQSTYKLVRPQQPKRVVSDCVANILSYMGKRNPWPQPVTKDDELWLLDNTAFPSTRKNRRGKGSTEWEAEFVTAVFSQEPSCVVSDVVVEMAEKIGLADNEEAKKTIETRLRPFLLDIQPGKQVLALHGGDSLLVLGPGGRNGISSDLKSINAAPAGMTIPTTAEVPESTTGLLQSKTFFAEAEGWAVISDVDDTIKSQITSASPFFYLSASPYNLYPFLREFRNNYFPHGQLILRDASWMSLPGLISTFTLGTQEYKTDRIKKIYQWLPRKKFIVVGDSTQTDPEAYSEAYRTYGPKWIRLILIRKVTGVATIGIDEKNKAERFEKAFEGVPRNVWHVFEEPAECYQLIRDAVKAAEETVLYPK</sequence>
<feature type="domain" description="Phosphatidate phosphatase APP1 catalytic" evidence="1">
    <location>
        <begin position="229"/>
        <end position="333"/>
    </location>
</feature>
<dbReference type="InterPro" id="IPR052935">
    <property type="entry name" value="Mg2+_PAP"/>
</dbReference>
<evidence type="ECO:0000313" key="2">
    <source>
        <dbReference type="EMBL" id="KAJ4389553.1"/>
    </source>
</evidence>
<organism evidence="2 3">
    <name type="scientific">Gnomoniopsis smithogilvyi</name>
    <dbReference type="NCBI Taxonomy" id="1191159"/>
    <lineage>
        <taxon>Eukaryota</taxon>
        <taxon>Fungi</taxon>
        <taxon>Dikarya</taxon>
        <taxon>Ascomycota</taxon>
        <taxon>Pezizomycotina</taxon>
        <taxon>Sordariomycetes</taxon>
        <taxon>Sordariomycetidae</taxon>
        <taxon>Diaporthales</taxon>
        <taxon>Gnomoniaceae</taxon>
        <taxon>Gnomoniopsis</taxon>
    </lineage>
</organism>
<evidence type="ECO:0000259" key="1">
    <source>
        <dbReference type="Pfam" id="PF09949"/>
    </source>
</evidence>
<dbReference type="AlphaFoldDB" id="A0A9W9CUZ9"/>
<proteinExistence type="predicted"/>
<dbReference type="Pfam" id="PF09949">
    <property type="entry name" value="APP1_cat"/>
    <property type="match status" value="1"/>
</dbReference>
<name>A0A9W9CUZ9_9PEZI</name>